<dbReference type="EMBL" id="JAAALK010000953">
    <property type="protein sequence ID" value="KAG8043607.1"/>
    <property type="molecule type" value="Genomic_DNA"/>
</dbReference>
<sequence length="217" mass="23858">MACLLLFIFLLLISFCKCDDRLSQTERLIHPGGVLVSKGGVFALGFFSPATSNQSLFLGIWYNQIPQRTYVWVANRDDPITTPSSAMLAINNSSDLVLSDSKGHTLWTAAAMNSTITGGDGAYAVLLDSGNLELRLPNGTTIWQSFDPTDTFLPNMKFLLSNKAQVTARLVAWKGPDDHPPVTFLSVVSQIQTSRFFFGMEHVRICVWGRGMALPPL</sequence>
<accession>A0A8J5UUQ3</accession>
<evidence type="ECO:0000313" key="4">
    <source>
        <dbReference type="Proteomes" id="UP000729402"/>
    </source>
</evidence>
<dbReference type="Proteomes" id="UP000729402">
    <property type="component" value="Unassembled WGS sequence"/>
</dbReference>
<name>A0A8J5UUQ3_ZIZPA</name>
<dbReference type="InterPro" id="IPR001480">
    <property type="entry name" value="Bulb-type_lectin_dom"/>
</dbReference>
<evidence type="ECO:0000313" key="3">
    <source>
        <dbReference type="EMBL" id="KAG8043607.1"/>
    </source>
</evidence>
<dbReference type="FunFam" id="2.90.10.10:FF:000014">
    <property type="entry name" value="Serine/threonine-protein kinase"/>
    <property type="match status" value="1"/>
</dbReference>
<dbReference type="Pfam" id="PF01453">
    <property type="entry name" value="B_lectin"/>
    <property type="match status" value="1"/>
</dbReference>
<protein>
    <recommendedName>
        <fullName evidence="2">Bulb-type lectin domain-containing protein</fullName>
    </recommendedName>
</protein>
<proteinExistence type="predicted"/>
<organism evidence="3 4">
    <name type="scientific">Zizania palustris</name>
    <name type="common">Northern wild rice</name>
    <dbReference type="NCBI Taxonomy" id="103762"/>
    <lineage>
        <taxon>Eukaryota</taxon>
        <taxon>Viridiplantae</taxon>
        <taxon>Streptophyta</taxon>
        <taxon>Embryophyta</taxon>
        <taxon>Tracheophyta</taxon>
        <taxon>Spermatophyta</taxon>
        <taxon>Magnoliopsida</taxon>
        <taxon>Liliopsida</taxon>
        <taxon>Poales</taxon>
        <taxon>Poaceae</taxon>
        <taxon>BOP clade</taxon>
        <taxon>Oryzoideae</taxon>
        <taxon>Oryzeae</taxon>
        <taxon>Zizaniinae</taxon>
        <taxon>Zizania</taxon>
    </lineage>
</organism>
<dbReference type="CDD" id="cd00028">
    <property type="entry name" value="B_lectin"/>
    <property type="match status" value="1"/>
</dbReference>
<gene>
    <name evidence="3" type="ORF">GUJ93_ZPchr0458g22779</name>
</gene>
<feature type="signal peptide" evidence="1">
    <location>
        <begin position="1"/>
        <end position="18"/>
    </location>
</feature>
<dbReference type="PANTHER" id="PTHR32444">
    <property type="entry name" value="BULB-TYPE LECTIN DOMAIN-CONTAINING PROTEIN"/>
    <property type="match status" value="1"/>
</dbReference>
<feature type="domain" description="Bulb-type lectin" evidence="2">
    <location>
        <begin position="20"/>
        <end position="147"/>
    </location>
</feature>
<dbReference type="OrthoDB" id="690164at2759"/>
<dbReference type="PROSITE" id="PS50927">
    <property type="entry name" value="BULB_LECTIN"/>
    <property type="match status" value="1"/>
</dbReference>
<keyword evidence="1" id="KW-0732">Signal</keyword>
<evidence type="ECO:0000259" key="2">
    <source>
        <dbReference type="PROSITE" id="PS50927"/>
    </source>
</evidence>
<dbReference type="AlphaFoldDB" id="A0A8J5UUQ3"/>
<keyword evidence="4" id="KW-1185">Reference proteome</keyword>
<dbReference type="PANTHER" id="PTHR32444:SF121">
    <property type="entry name" value="RECEPTOR-LIKE SERINE_THREONINE-PROTEIN KINASE"/>
    <property type="match status" value="1"/>
</dbReference>
<evidence type="ECO:0000256" key="1">
    <source>
        <dbReference type="SAM" id="SignalP"/>
    </source>
</evidence>
<reference evidence="3" key="2">
    <citation type="submission" date="2021-02" db="EMBL/GenBank/DDBJ databases">
        <authorList>
            <person name="Kimball J.A."/>
            <person name="Haas M.W."/>
            <person name="Macchietto M."/>
            <person name="Kono T."/>
            <person name="Duquette J."/>
            <person name="Shao M."/>
        </authorList>
    </citation>
    <scope>NUCLEOTIDE SEQUENCE</scope>
    <source>
        <tissue evidence="3">Fresh leaf tissue</tissue>
    </source>
</reference>
<reference evidence="3" key="1">
    <citation type="journal article" date="2021" name="bioRxiv">
        <title>Whole Genome Assembly and Annotation of Northern Wild Rice, Zizania palustris L., Supports a Whole Genome Duplication in the Zizania Genus.</title>
        <authorList>
            <person name="Haas M."/>
            <person name="Kono T."/>
            <person name="Macchietto M."/>
            <person name="Millas R."/>
            <person name="McGilp L."/>
            <person name="Shao M."/>
            <person name="Duquette J."/>
            <person name="Hirsch C.N."/>
            <person name="Kimball J."/>
        </authorList>
    </citation>
    <scope>NUCLEOTIDE SEQUENCE</scope>
    <source>
        <tissue evidence="3">Fresh leaf tissue</tissue>
    </source>
</reference>
<dbReference type="SMART" id="SM00108">
    <property type="entry name" value="B_lectin"/>
    <property type="match status" value="1"/>
</dbReference>
<feature type="chain" id="PRO_5035320798" description="Bulb-type lectin domain-containing protein" evidence="1">
    <location>
        <begin position="19"/>
        <end position="217"/>
    </location>
</feature>
<comment type="caution">
    <text evidence="3">The sequence shown here is derived from an EMBL/GenBank/DDBJ whole genome shotgun (WGS) entry which is preliminary data.</text>
</comment>